<evidence type="ECO:0000259" key="2">
    <source>
        <dbReference type="Pfam" id="PF13472"/>
    </source>
</evidence>
<feature type="transmembrane region" description="Helical" evidence="1">
    <location>
        <begin position="20"/>
        <end position="41"/>
    </location>
</feature>
<dbReference type="Pfam" id="PF13472">
    <property type="entry name" value="Lipase_GDSL_2"/>
    <property type="match status" value="1"/>
</dbReference>
<dbReference type="SUPFAM" id="SSF52266">
    <property type="entry name" value="SGNH hydrolase"/>
    <property type="match status" value="1"/>
</dbReference>
<evidence type="ECO:0000313" key="4">
    <source>
        <dbReference type="Proteomes" id="UP001477672"/>
    </source>
</evidence>
<keyword evidence="1" id="KW-1133">Transmembrane helix</keyword>
<keyword evidence="1" id="KW-0472">Membrane</keyword>
<dbReference type="Gene3D" id="3.40.50.1110">
    <property type="entry name" value="SGNH hydrolase"/>
    <property type="match status" value="1"/>
</dbReference>
<dbReference type="EMBL" id="JBBMFA010000096">
    <property type="protein sequence ID" value="MEQ2520840.1"/>
    <property type="molecule type" value="Genomic_DNA"/>
</dbReference>
<organism evidence="3 4">
    <name type="scientific">Ruthenibacterium intestinale</name>
    <dbReference type="NCBI Taxonomy" id="3133163"/>
    <lineage>
        <taxon>Bacteria</taxon>
        <taxon>Bacillati</taxon>
        <taxon>Bacillota</taxon>
        <taxon>Clostridia</taxon>
        <taxon>Eubacteriales</taxon>
        <taxon>Oscillospiraceae</taxon>
        <taxon>Ruthenibacterium</taxon>
    </lineage>
</organism>
<evidence type="ECO:0000256" key="1">
    <source>
        <dbReference type="SAM" id="Phobius"/>
    </source>
</evidence>
<protein>
    <submittedName>
        <fullName evidence="3">GDSL-type esterase/lipase family protein</fullName>
    </submittedName>
</protein>
<gene>
    <name evidence="3" type="ORF">WMO24_10430</name>
</gene>
<feature type="domain" description="SGNH hydrolase-type esterase" evidence="2">
    <location>
        <begin position="120"/>
        <end position="295"/>
    </location>
</feature>
<accession>A0ABV1GG86</accession>
<sequence>MDTYRGFKARARRRRNRILLAEAGLAVLIVALLFGISYTMVKMIHGEPVLEWPTQTISEQGEPEQETPQQPQPVEQETWNTNVPLERTVNVGLELTQNAQMLALPANGKLSTEYFRTALFIGDSLTQGFGIYEPTRDVAIVHAYKSISPKFILDGGTANNYNGVEEVTKDAIAAEQPDNIYLLLGTNAVLAQEDDAFLHYYGELMDWLRQTFPEVPIYVQSITPVTAEEEVKKPRLANDHLRQLNDQIAKMAVERGFYFVNVQEALVDDSGCLRGDYVWNTATSDGIHMNPAGYAEWADYLLRHTAYSKYNSQFVEEGPYSG</sequence>
<proteinExistence type="predicted"/>
<evidence type="ECO:0000313" key="3">
    <source>
        <dbReference type="EMBL" id="MEQ2520840.1"/>
    </source>
</evidence>
<keyword evidence="4" id="KW-1185">Reference proteome</keyword>
<keyword evidence="1" id="KW-0812">Transmembrane</keyword>
<dbReference type="InterPro" id="IPR036514">
    <property type="entry name" value="SGNH_hydro_sf"/>
</dbReference>
<dbReference type="RefSeq" id="WP_349216385.1">
    <property type="nucleotide sequence ID" value="NZ_JBBMFA010000096.1"/>
</dbReference>
<comment type="caution">
    <text evidence="3">The sequence shown here is derived from an EMBL/GenBank/DDBJ whole genome shotgun (WGS) entry which is preliminary data.</text>
</comment>
<dbReference type="Proteomes" id="UP001477672">
    <property type="component" value="Unassembled WGS sequence"/>
</dbReference>
<reference evidence="3 4" key="1">
    <citation type="submission" date="2024-03" db="EMBL/GenBank/DDBJ databases">
        <title>Human intestinal bacterial collection.</title>
        <authorList>
            <person name="Pauvert C."/>
            <person name="Hitch T.C.A."/>
            <person name="Clavel T."/>
        </authorList>
    </citation>
    <scope>NUCLEOTIDE SEQUENCE [LARGE SCALE GENOMIC DNA]</scope>
    <source>
        <strain evidence="3 4">CLA-JM-H11</strain>
    </source>
</reference>
<dbReference type="InterPro" id="IPR013830">
    <property type="entry name" value="SGNH_hydro"/>
</dbReference>
<name>A0ABV1GG86_9FIRM</name>